<feature type="chain" id="PRO_5016313340" evidence="6">
    <location>
        <begin position="25"/>
        <end position="157"/>
    </location>
</feature>
<dbReference type="EMBL" id="QMFB01000033">
    <property type="protein sequence ID" value="RAV12502.1"/>
    <property type="molecule type" value="Genomic_DNA"/>
</dbReference>
<dbReference type="OrthoDB" id="9813118at2"/>
<dbReference type="InterPro" id="IPR000064">
    <property type="entry name" value="NLP_P60_dom"/>
</dbReference>
<evidence type="ECO:0000256" key="1">
    <source>
        <dbReference type="ARBA" id="ARBA00007074"/>
    </source>
</evidence>
<dbReference type="InterPro" id="IPR038765">
    <property type="entry name" value="Papain-like_cys_pep_sf"/>
</dbReference>
<evidence type="ECO:0000256" key="2">
    <source>
        <dbReference type="ARBA" id="ARBA00022670"/>
    </source>
</evidence>
<proteinExistence type="inferred from homology"/>
<evidence type="ECO:0000256" key="3">
    <source>
        <dbReference type="ARBA" id="ARBA00022729"/>
    </source>
</evidence>
<dbReference type="AlphaFoldDB" id="A0A329LYZ2"/>
<comment type="caution">
    <text evidence="8">The sequence shown here is derived from an EMBL/GenBank/DDBJ whole genome shotgun (WGS) entry which is preliminary data.</text>
</comment>
<dbReference type="Gene3D" id="3.90.1720.10">
    <property type="entry name" value="endopeptidase domain like (from Nostoc punctiforme)"/>
    <property type="match status" value="1"/>
</dbReference>
<dbReference type="GO" id="GO:0008234">
    <property type="term" value="F:cysteine-type peptidase activity"/>
    <property type="evidence" value="ECO:0007669"/>
    <property type="project" value="UniProtKB-KW"/>
</dbReference>
<dbReference type="PANTHER" id="PTHR47360:SF1">
    <property type="entry name" value="ENDOPEPTIDASE NLPC-RELATED"/>
    <property type="match status" value="1"/>
</dbReference>
<comment type="similarity">
    <text evidence="1">Belongs to the peptidase C40 family.</text>
</comment>
<dbReference type="InterPro" id="IPR052062">
    <property type="entry name" value="Murein_DD/LD_carboxypeptidase"/>
</dbReference>
<dbReference type="Proteomes" id="UP000250369">
    <property type="component" value="Unassembled WGS sequence"/>
</dbReference>
<keyword evidence="5" id="KW-0788">Thiol protease</keyword>
<evidence type="ECO:0000259" key="7">
    <source>
        <dbReference type="PROSITE" id="PS51935"/>
    </source>
</evidence>
<feature type="domain" description="NlpC/P60" evidence="7">
    <location>
        <begin position="22"/>
        <end position="143"/>
    </location>
</feature>
<dbReference type="Pfam" id="PF00877">
    <property type="entry name" value="NLPC_P60"/>
    <property type="match status" value="1"/>
</dbReference>
<dbReference type="GO" id="GO:0006508">
    <property type="term" value="P:proteolysis"/>
    <property type="evidence" value="ECO:0007669"/>
    <property type="project" value="UniProtKB-KW"/>
</dbReference>
<dbReference type="PROSITE" id="PS51935">
    <property type="entry name" value="NLPC_P60"/>
    <property type="match status" value="1"/>
</dbReference>
<reference evidence="8 9" key="1">
    <citation type="journal article" date="2009" name="Int. J. Syst. Evol. Microbiol.">
        <title>Paenibacillus contaminans sp. nov., isolated from a contaminated laboratory plate.</title>
        <authorList>
            <person name="Chou J.H."/>
            <person name="Lee J.H."/>
            <person name="Lin M.C."/>
            <person name="Chang P.S."/>
            <person name="Arun A.B."/>
            <person name="Young C.C."/>
            <person name="Chen W.M."/>
        </authorList>
    </citation>
    <scope>NUCLEOTIDE SEQUENCE [LARGE SCALE GENOMIC DNA]</scope>
    <source>
        <strain evidence="8 9">CKOBP-6</strain>
    </source>
</reference>
<gene>
    <name evidence="8" type="ORF">DQG23_34810</name>
</gene>
<keyword evidence="4" id="KW-0378">Hydrolase</keyword>
<evidence type="ECO:0000256" key="6">
    <source>
        <dbReference type="SAM" id="SignalP"/>
    </source>
</evidence>
<keyword evidence="2" id="KW-0645">Protease</keyword>
<keyword evidence="9" id="KW-1185">Reference proteome</keyword>
<evidence type="ECO:0000313" key="8">
    <source>
        <dbReference type="EMBL" id="RAV12502.1"/>
    </source>
</evidence>
<feature type="signal peptide" evidence="6">
    <location>
        <begin position="1"/>
        <end position="24"/>
    </location>
</feature>
<organism evidence="8 9">
    <name type="scientific">Paenibacillus contaminans</name>
    <dbReference type="NCBI Taxonomy" id="450362"/>
    <lineage>
        <taxon>Bacteria</taxon>
        <taxon>Bacillati</taxon>
        <taxon>Bacillota</taxon>
        <taxon>Bacilli</taxon>
        <taxon>Bacillales</taxon>
        <taxon>Paenibacillaceae</taxon>
        <taxon>Paenibacillus</taxon>
    </lineage>
</organism>
<protein>
    <submittedName>
        <fullName evidence="8">NlpC/P60 family protein</fullName>
    </submittedName>
</protein>
<dbReference type="RefSeq" id="WP_113035645.1">
    <property type="nucleotide sequence ID" value="NZ_QMFB01000033.1"/>
</dbReference>
<accession>A0A329LYZ2</accession>
<keyword evidence="3 6" id="KW-0732">Signal</keyword>
<sequence length="157" mass="17496">MKKAVVFFVSIVMFLSFMASSVSAETPLNAAVDELIGTPYRDGGMSEKGFDCSGFTKFLFDKLGIELTRTSRSQNTEGYWVDKSDLRAGDLVFFNTSGKGISHVGVYLGDGVFAHSASDEGVTKSKLSEKYYKERYVSARRVMWDDIYNQLTTEKSE</sequence>
<evidence type="ECO:0000313" key="9">
    <source>
        <dbReference type="Proteomes" id="UP000250369"/>
    </source>
</evidence>
<name>A0A329LYZ2_9BACL</name>
<dbReference type="SUPFAM" id="SSF54001">
    <property type="entry name" value="Cysteine proteinases"/>
    <property type="match status" value="1"/>
</dbReference>
<evidence type="ECO:0000256" key="4">
    <source>
        <dbReference type="ARBA" id="ARBA00022801"/>
    </source>
</evidence>
<dbReference type="PANTHER" id="PTHR47360">
    <property type="entry name" value="MUREIN DD-ENDOPEPTIDASE MEPS/MUREIN LD-CARBOXYPEPTIDASE"/>
    <property type="match status" value="1"/>
</dbReference>
<evidence type="ECO:0000256" key="5">
    <source>
        <dbReference type="ARBA" id="ARBA00022807"/>
    </source>
</evidence>